<dbReference type="RefSeq" id="WP_207326049.1">
    <property type="nucleotide sequence ID" value="NZ_CP071504.1"/>
</dbReference>
<dbReference type="SUPFAM" id="SSF53955">
    <property type="entry name" value="Lysozyme-like"/>
    <property type="match status" value="1"/>
</dbReference>
<accession>A0A974XNB4</accession>
<dbReference type="PANTHER" id="PTHR30163">
    <property type="entry name" value="MEMBRANE-BOUND LYTIC MUREIN TRANSGLYCOSYLASE B"/>
    <property type="match status" value="1"/>
</dbReference>
<dbReference type="EMBL" id="CP071504">
    <property type="protein sequence ID" value="QSX31534.1"/>
    <property type="molecule type" value="Genomic_DNA"/>
</dbReference>
<dbReference type="Pfam" id="PF13406">
    <property type="entry name" value="SLT_2"/>
    <property type="match status" value="1"/>
</dbReference>
<dbReference type="InterPro" id="IPR043426">
    <property type="entry name" value="MltB-like"/>
</dbReference>
<dbReference type="KEGG" id="scyp:JYB88_07930"/>
<feature type="domain" description="Transglycosylase SLT" evidence="1">
    <location>
        <begin position="28"/>
        <end position="317"/>
    </location>
</feature>
<gene>
    <name evidence="2" type="ORF">JYB88_07930</name>
</gene>
<dbReference type="Gene3D" id="1.10.8.350">
    <property type="entry name" value="Bacterial muramidase"/>
    <property type="match status" value="1"/>
</dbReference>
<reference evidence="2 3" key="1">
    <citation type="submission" date="2021-03" db="EMBL/GenBank/DDBJ databases">
        <title>Novel species identification of genus Shewanella.</title>
        <authorList>
            <person name="Liu G."/>
            <person name="Zhang Q."/>
        </authorList>
    </citation>
    <scope>NUCLEOTIDE SEQUENCE [LARGE SCALE GENOMIC DNA]</scope>
    <source>
        <strain evidence="2 3">FJAT-53726</strain>
    </source>
</reference>
<dbReference type="PANTHER" id="PTHR30163:SF8">
    <property type="entry name" value="LYTIC MUREIN TRANSGLYCOSYLASE"/>
    <property type="match status" value="1"/>
</dbReference>
<organism evidence="2 3">
    <name type="scientific">Shewanella cyperi</name>
    <dbReference type="NCBI Taxonomy" id="2814292"/>
    <lineage>
        <taxon>Bacteria</taxon>
        <taxon>Pseudomonadati</taxon>
        <taxon>Pseudomonadota</taxon>
        <taxon>Gammaproteobacteria</taxon>
        <taxon>Alteromonadales</taxon>
        <taxon>Shewanellaceae</taxon>
        <taxon>Shewanella</taxon>
    </lineage>
</organism>
<dbReference type="InterPro" id="IPR031304">
    <property type="entry name" value="SLT_2"/>
</dbReference>
<dbReference type="Gene3D" id="1.10.530.10">
    <property type="match status" value="1"/>
</dbReference>
<sequence>MIDNKMLPLFLAPFLVAAPAHSETYPEFLAGLKQEARSIVGMNDEALNSAFSQIKLFKKASAGGAPQAQPEKLDDYFPFRVPESLVEQAREQFKLHHESLLQIEKQFGVQPRFVVALWGLRSEFGNRSAGYPALTVNASLAYDGDDKAFHREQVLAGLKALARDGLAFDAFTANTKGLLGQTAFSAADYLAYATDGDGDGKKDIWQNTTDVFASIATLLVKNGWQAEATWGRQVRVPDGLDANLVGLTHSESFAQWQKLGVRRYDGTDLPDRADMQVSLIMPEGPKGRQYLVYENYRVLSKLFASDFEALAVTYLSERIKYPPIE</sequence>
<protein>
    <submittedName>
        <fullName evidence="2">Lytic murein transglycosylase</fullName>
    </submittedName>
</protein>
<keyword evidence="3" id="KW-1185">Reference proteome</keyword>
<dbReference type="Proteomes" id="UP000663281">
    <property type="component" value="Chromosome"/>
</dbReference>
<proteinExistence type="predicted"/>
<evidence type="ECO:0000313" key="2">
    <source>
        <dbReference type="EMBL" id="QSX31534.1"/>
    </source>
</evidence>
<evidence type="ECO:0000313" key="3">
    <source>
        <dbReference type="Proteomes" id="UP000663281"/>
    </source>
</evidence>
<evidence type="ECO:0000259" key="1">
    <source>
        <dbReference type="Pfam" id="PF13406"/>
    </source>
</evidence>
<dbReference type="AlphaFoldDB" id="A0A974XNB4"/>
<dbReference type="GO" id="GO:0009253">
    <property type="term" value="P:peptidoglycan catabolic process"/>
    <property type="evidence" value="ECO:0007669"/>
    <property type="project" value="TreeGrafter"/>
</dbReference>
<name>A0A974XNB4_9GAMM</name>
<dbReference type="GO" id="GO:0008933">
    <property type="term" value="F:peptidoglycan lytic transglycosylase activity"/>
    <property type="evidence" value="ECO:0007669"/>
    <property type="project" value="TreeGrafter"/>
</dbReference>
<dbReference type="InterPro" id="IPR023346">
    <property type="entry name" value="Lysozyme-like_dom_sf"/>
</dbReference>